<evidence type="ECO:0000313" key="1">
    <source>
        <dbReference type="EMBL" id="AYG79127.1"/>
    </source>
</evidence>
<dbReference type="Proteomes" id="UP000271554">
    <property type="component" value="Chromosome"/>
</dbReference>
<proteinExistence type="predicted"/>
<dbReference type="KEGG" id="shun:DWB77_01237"/>
<dbReference type="Pfam" id="PF19457">
    <property type="entry name" value="DUF5994"/>
    <property type="match status" value="1"/>
</dbReference>
<dbReference type="InterPro" id="IPR046036">
    <property type="entry name" value="DUF5994"/>
</dbReference>
<reference evidence="1 2" key="1">
    <citation type="submission" date="2018-10" db="EMBL/GenBank/DDBJ databases">
        <title>Relationship between Morphology and Antimicrobial Activity in Streptomyces.</title>
        <authorList>
            <person name="Kang H.J."/>
            <person name="Kim S.B."/>
        </authorList>
    </citation>
    <scope>NUCLEOTIDE SEQUENCE [LARGE SCALE GENOMIC DNA]</scope>
    <source>
        <strain evidence="1 2">BH38</strain>
    </source>
</reference>
<dbReference type="AlphaFoldDB" id="A0A387HEL0"/>
<dbReference type="EMBL" id="CP032698">
    <property type="protein sequence ID" value="AYG79127.1"/>
    <property type="molecule type" value="Genomic_DNA"/>
</dbReference>
<gene>
    <name evidence="1" type="ORF">DWB77_01237</name>
</gene>
<sequence>MTTTLPSPSSLLPVRLRLVPPGSGPHLVDGAWWPRSEDLTVELPRLVGALPHSWPQIAHATVNAALWSSFPGRLLVANHVIELHHAAGRCTAETICLLAPGSGRWDLLVVPPGTDRAEALRLLSAADGDASSTRGSLFPHVSAHGA</sequence>
<dbReference type="RefSeq" id="WP_120720275.1">
    <property type="nucleotide sequence ID" value="NZ_CP032698.1"/>
</dbReference>
<protein>
    <submittedName>
        <fullName evidence="1">Uncharacterized protein</fullName>
    </submittedName>
</protein>
<name>A0A387HEL0_9ACTN</name>
<dbReference type="OrthoDB" id="3785441at2"/>
<keyword evidence="2" id="KW-1185">Reference proteome</keyword>
<accession>A0A387HEL0</accession>
<organism evidence="1 2">
    <name type="scientific">Streptomyces hundungensis</name>
    <dbReference type="NCBI Taxonomy" id="1077946"/>
    <lineage>
        <taxon>Bacteria</taxon>
        <taxon>Bacillati</taxon>
        <taxon>Actinomycetota</taxon>
        <taxon>Actinomycetes</taxon>
        <taxon>Kitasatosporales</taxon>
        <taxon>Streptomycetaceae</taxon>
        <taxon>Streptomyces</taxon>
    </lineage>
</organism>
<evidence type="ECO:0000313" key="2">
    <source>
        <dbReference type="Proteomes" id="UP000271554"/>
    </source>
</evidence>